<reference evidence="1" key="1">
    <citation type="submission" date="2023-06" db="EMBL/GenBank/DDBJ databases">
        <authorList>
            <consortium name="Lawrence Berkeley National Laboratory"/>
            <person name="Ahrendt S."/>
            <person name="Sahu N."/>
            <person name="Indic B."/>
            <person name="Wong-Bajracharya J."/>
            <person name="Merenyi Z."/>
            <person name="Ke H.-M."/>
            <person name="Monk M."/>
            <person name="Kocsube S."/>
            <person name="Drula E."/>
            <person name="Lipzen A."/>
            <person name="Balint B."/>
            <person name="Henrissat B."/>
            <person name="Andreopoulos B."/>
            <person name="Martin F.M."/>
            <person name="Harder C.B."/>
            <person name="Rigling D."/>
            <person name="Ford K.L."/>
            <person name="Foster G.D."/>
            <person name="Pangilinan J."/>
            <person name="Papanicolaou A."/>
            <person name="Barry K."/>
            <person name="LaButti K."/>
            <person name="Viragh M."/>
            <person name="Koriabine M."/>
            <person name="Yan M."/>
            <person name="Riley R."/>
            <person name="Champramary S."/>
            <person name="Plett K.L."/>
            <person name="Tsai I.J."/>
            <person name="Slot J."/>
            <person name="Sipos G."/>
            <person name="Plett J."/>
            <person name="Nagy L.G."/>
            <person name="Grigoriev I.V."/>
        </authorList>
    </citation>
    <scope>NUCLEOTIDE SEQUENCE</scope>
    <source>
        <strain evidence="1">ICMP 16352</strain>
    </source>
</reference>
<dbReference type="EMBL" id="JAUEPR010000041">
    <property type="protein sequence ID" value="KAK0472381.1"/>
    <property type="molecule type" value="Genomic_DNA"/>
</dbReference>
<evidence type="ECO:0000313" key="1">
    <source>
        <dbReference type="EMBL" id="KAK0472381.1"/>
    </source>
</evidence>
<proteinExistence type="predicted"/>
<comment type="caution">
    <text evidence="1">The sequence shown here is derived from an EMBL/GenBank/DDBJ whole genome shotgun (WGS) entry which is preliminary data.</text>
</comment>
<name>A0AA39NV04_9AGAR</name>
<evidence type="ECO:0000313" key="2">
    <source>
        <dbReference type="Proteomes" id="UP001175227"/>
    </source>
</evidence>
<keyword evidence="2" id="KW-1185">Reference proteome</keyword>
<dbReference type="Proteomes" id="UP001175227">
    <property type="component" value="Unassembled WGS sequence"/>
</dbReference>
<protein>
    <submittedName>
        <fullName evidence="1">Uncharacterized protein</fullName>
    </submittedName>
</protein>
<gene>
    <name evidence="1" type="ORF">IW261DRAFT_1665548</name>
</gene>
<accession>A0AA39NV04</accession>
<dbReference type="AlphaFoldDB" id="A0AA39NV04"/>
<organism evidence="1 2">
    <name type="scientific">Armillaria novae-zelandiae</name>
    <dbReference type="NCBI Taxonomy" id="153914"/>
    <lineage>
        <taxon>Eukaryota</taxon>
        <taxon>Fungi</taxon>
        <taxon>Dikarya</taxon>
        <taxon>Basidiomycota</taxon>
        <taxon>Agaricomycotina</taxon>
        <taxon>Agaricomycetes</taxon>
        <taxon>Agaricomycetidae</taxon>
        <taxon>Agaricales</taxon>
        <taxon>Marasmiineae</taxon>
        <taxon>Physalacriaceae</taxon>
        <taxon>Armillaria</taxon>
    </lineage>
</organism>
<sequence length="155" mass="17833">MEANKEEATILVLRQQSYRGTREVIPSVLGDNLCANLSVDDVLEKLNTMLGTSYGLASVISILDSYIAQNVNFGTAYAYLHPYWYNIPTIKQELSTREGNDSEMQQNSLIDGRITTEDVPPWRVWDLYANWVVPYWVVYKYLWGICHAWVDDKDC</sequence>